<proteinExistence type="predicted"/>
<dbReference type="Pfam" id="PF21305">
    <property type="entry name" value="type_II_gspD_N0"/>
    <property type="match status" value="1"/>
</dbReference>
<dbReference type="InterPro" id="IPR049371">
    <property type="entry name" value="GspD-like_N0"/>
</dbReference>
<dbReference type="Gene3D" id="3.55.50.30">
    <property type="match status" value="1"/>
</dbReference>
<sequence>MEREQTGERYELNFHDADIRGVIDAVLGDMLKLDYVIAPTVQGRITFRTSRPVVKTSLLPALETALSSVSVAIVKNDQTVHVIPMAEAPQRMRGAQRVTNRTPRTPGLAIEILPLRYINASEMKTILESFVPQGTILQSDTSHGYLVIAGSSQDRAAVIRTVDNFDVDWLQGMTFAVYRLKQSRPKLIVTELRNIFQGPQDLFSNRVRLIPLDRVQSVLGMARNKADLELVSQWIARLDVSQTGNRRIFVYNVQNGSAKGLVSALQQVLTG</sequence>
<feature type="domain" description="GspD-like N0" evidence="2">
    <location>
        <begin position="12"/>
        <end position="79"/>
    </location>
</feature>
<evidence type="ECO:0000259" key="2">
    <source>
        <dbReference type="Pfam" id="PF21305"/>
    </source>
</evidence>
<evidence type="ECO:0000313" key="4">
    <source>
        <dbReference type="Proteomes" id="UP000235015"/>
    </source>
</evidence>
<dbReference type="GO" id="GO:0009306">
    <property type="term" value="P:protein secretion"/>
    <property type="evidence" value="ECO:0007669"/>
    <property type="project" value="TreeGrafter"/>
</dbReference>
<dbReference type="AlphaFoldDB" id="A0A2N6CW04"/>
<organism evidence="3 4">
    <name type="scientific">Sedimenticola selenatireducens</name>
    <dbReference type="NCBI Taxonomy" id="191960"/>
    <lineage>
        <taxon>Bacteria</taxon>
        <taxon>Pseudomonadati</taxon>
        <taxon>Pseudomonadota</taxon>
        <taxon>Gammaproteobacteria</taxon>
        <taxon>Chromatiales</taxon>
        <taxon>Sedimenticolaceae</taxon>
        <taxon>Sedimenticola</taxon>
    </lineage>
</organism>
<evidence type="ECO:0000313" key="3">
    <source>
        <dbReference type="EMBL" id="PLX61410.1"/>
    </source>
</evidence>
<name>A0A2N6CW04_9GAMM</name>
<feature type="domain" description="NolW-like" evidence="1">
    <location>
        <begin position="111"/>
        <end position="171"/>
    </location>
</feature>
<dbReference type="InterPro" id="IPR005644">
    <property type="entry name" value="NolW-like"/>
</dbReference>
<evidence type="ECO:0000259" key="1">
    <source>
        <dbReference type="Pfam" id="PF03958"/>
    </source>
</evidence>
<accession>A0A2N6CW04</accession>
<dbReference type="PANTHER" id="PTHR30332:SF25">
    <property type="entry name" value="SECRETIN XPSD"/>
    <property type="match status" value="1"/>
</dbReference>
<dbReference type="PANTHER" id="PTHR30332">
    <property type="entry name" value="PROBABLE GENERAL SECRETION PATHWAY PROTEIN D"/>
    <property type="match status" value="1"/>
</dbReference>
<evidence type="ECO:0008006" key="5">
    <source>
        <dbReference type="Google" id="ProtNLM"/>
    </source>
</evidence>
<protein>
    <recommendedName>
        <fullName evidence="5">NolW-like domain-containing protein</fullName>
    </recommendedName>
</protein>
<gene>
    <name evidence="3" type="ORF">C0630_10790</name>
</gene>
<comment type="caution">
    <text evidence="3">The sequence shown here is derived from an EMBL/GenBank/DDBJ whole genome shotgun (WGS) entry which is preliminary data.</text>
</comment>
<dbReference type="InterPro" id="IPR050810">
    <property type="entry name" value="Bact_Secretion_Sys_Channel"/>
</dbReference>
<dbReference type="Proteomes" id="UP000235015">
    <property type="component" value="Unassembled WGS sequence"/>
</dbReference>
<dbReference type="GO" id="GO:0015627">
    <property type="term" value="C:type II protein secretion system complex"/>
    <property type="evidence" value="ECO:0007669"/>
    <property type="project" value="TreeGrafter"/>
</dbReference>
<dbReference type="Pfam" id="PF03958">
    <property type="entry name" value="Secretin_N"/>
    <property type="match status" value="1"/>
</dbReference>
<dbReference type="InterPro" id="IPR038591">
    <property type="entry name" value="NolW-like_sf"/>
</dbReference>
<reference evidence="3 4" key="1">
    <citation type="submission" date="2017-11" db="EMBL/GenBank/DDBJ databases">
        <title>Genome-resolved metagenomics identifies genetic mobility, metabolic interactions, and unexpected diversity in perchlorate-reducing communities.</title>
        <authorList>
            <person name="Barnum T.P."/>
            <person name="Figueroa I.A."/>
            <person name="Carlstrom C.I."/>
            <person name="Lucas L.N."/>
            <person name="Engelbrektson A.L."/>
            <person name="Coates J.D."/>
        </authorList>
    </citation>
    <scope>NUCLEOTIDE SEQUENCE [LARGE SCALE GENOMIC DNA]</scope>
    <source>
        <strain evidence="3">BM301</strain>
    </source>
</reference>
<dbReference type="EMBL" id="PKUN01000017">
    <property type="protein sequence ID" value="PLX61410.1"/>
    <property type="molecule type" value="Genomic_DNA"/>
</dbReference>
<dbReference type="RefSeq" id="WP_273439389.1">
    <property type="nucleotide sequence ID" value="NZ_PKUN01000017.1"/>
</dbReference>
<dbReference type="Gene3D" id="3.30.1370.120">
    <property type="match status" value="1"/>
</dbReference>